<reference evidence="2 3" key="1">
    <citation type="submission" date="2019-06" db="EMBL/GenBank/DDBJ databases">
        <title>The genome of Shewanella sp. SM1901.</title>
        <authorList>
            <person name="Cha Q."/>
        </authorList>
    </citation>
    <scope>NUCLEOTIDE SEQUENCE [LARGE SCALE GENOMIC DNA]</scope>
    <source>
        <strain evidence="2 3">SM1901</strain>
    </source>
</reference>
<feature type="compositionally biased region" description="Basic and acidic residues" evidence="1">
    <location>
        <begin position="41"/>
        <end position="56"/>
    </location>
</feature>
<evidence type="ECO:0000313" key="3">
    <source>
        <dbReference type="Proteomes" id="UP000319809"/>
    </source>
</evidence>
<name>A0A4Y5YGT9_9GAMM</name>
<protein>
    <submittedName>
        <fullName evidence="2">Uncharacterized protein</fullName>
    </submittedName>
</protein>
<dbReference type="RefSeq" id="WP_140234769.1">
    <property type="nucleotide sequence ID" value="NZ_CP041036.1"/>
</dbReference>
<feature type="region of interest" description="Disordered" evidence="1">
    <location>
        <begin position="34"/>
        <end position="82"/>
    </location>
</feature>
<gene>
    <name evidence="2" type="ORF">FH971_14260</name>
</gene>
<dbReference type="AlphaFoldDB" id="A0A4Y5YGT9"/>
<sequence>MPGITQPQPVSLMSWLSSPKAAQNKIGKVMTVNKKPKNKERKILNPEQKQRQEELNKIASENDGVISDSVYHPAQHYNDLKK</sequence>
<dbReference type="Proteomes" id="UP000319809">
    <property type="component" value="Chromosome"/>
</dbReference>
<organism evidence="2 3">
    <name type="scientific">Shewanella polaris</name>
    <dbReference type="NCBI Taxonomy" id="2588449"/>
    <lineage>
        <taxon>Bacteria</taxon>
        <taxon>Pseudomonadati</taxon>
        <taxon>Pseudomonadota</taxon>
        <taxon>Gammaproteobacteria</taxon>
        <taxon>Alteromonadales</taxon>
        <taxon>Shewanellaceae</taxon>
        <taxon>Shewanella</taxon>
    </lineage>
</organism>
<evidence type="ECO:0000256" key="1">
    <source>
        <dbReference type="SAM" id="MobiDB-lite"/>
    </source>
</evidence>
<accession>A0A4Y5YGT9</accession>
<proteinExistence type="predicted"/>
<dbReference type="KEGG" id="spol:FH971_14260"/>
<keyword evidence="3" id="KW-1185">Reference proteome</keyword>
<evidence type="ECO:0000313" key="2">
    <source>
        <dbReference type="EMBL" id="QDE32020.1"/>
    </source>
</evidence>
<dbReference type="EMBL" id="CP041036">
    <property type="protein sequence ID" value="QDE32020.1"/>
    <property type="molecule type" value="Genomic_DNA"/>
</dbReference>